<evidence type="ECO:0000259" key="3">
    <source>
        <dbReference type="PROSITE" id="PS50118"/>
    </source>
</evidence>
<feature type="compositionally biased region" description="Low complexity" evidence="2">
    <location>
        <begin position="95"/>
        <end position="111"/>
    </location>
</feature>
<evidence type="ECO:0000256" key="1">
    <source>
        <dbReference type="PROSITE-ProRule" id="PRU00267"/>
    </source>
</evidence>
<dbReference type="SMART" id="SM00398">
    <property type="entry name" value="HMG"/>
    <property type="match status" value="1"/>
</dbReference>
<feature type="compositionally biased region" description="Acidic residues" evidence="2">
    <location>
        <begin position="225"/>
        <end position="236"/>
    </location>
</feature>
<dbReference type="EMBL" id="BRYB01004610">
    <property type="protein sequence ID" value="GMI34123.1"/>
    <property type="molecule type" value="Genomic_DNA"/>
</dbReference>
<evidence type="ECO:0000313" key="4">
    <source>
        <dbReference type="EMBL" id="GMI34123.1"/>
    </source>
</evidence>
<dbReference type="Pfam" id="PF00505">
    <property type="entry name" value="HMG_box"/>
    <property type="match status" value="1"/>
</dbReference>
<feature type="region of interest" description="Disordered" evidence="2">
    <location>
        <begin position="190"/>
        <end position="257"/>
    </location>
</feature>
<name>A0ABQ6MWB7_9STRA</name>
<feature type="DNA-binding region" description="HMG box" evidence="1">
    <location>
        <begin position="5"/>
        <end position="73"/>
    </location>
</feature>
<accession>A0ABQ6MWB7</accession>
<reference evidence="4 5" key="1">
    <citation type="journal article" date="2023" name="Commun. Biol.">
        <title>Genome analysis of Parmales, the sister group of diatoms, reveals the evolutionary specialization of diatoms from phago-mixotrophs to photoautotrophs.</title>
        <authorList>
            <person name="Ban H."/>
            <person name="Sato S."/>
            <person name="Yoshikawa S."/>
            <person name="Yamada K."/>
            <person name="Nakamura Y."/>
            <person name="Ichinomiya M."/>
            <person name="Sato N."/>
            <person name="Blanc-Mathieu R."/>
            <person name="Endo H."/>
            <person name="Kuwata A."/>
            <person name="Ogata H."/>
        </authorList>
    </citation>
    <scope>NUCLEOTIDE SEQUENCE [LARGE SCALE GENOMIC DNA]</scope>
</reference>
<feature type="compositionally biased region" description="Basic and acidic residues" evidence="2">
    <location>
        <begin position="59"/>
        <end position="94"/>
    </location>
</feature>
<evidence type="ECO:0000256" key="2">
    <source>
        <dbReference type="SAM" id="MobiDB-lite"/>
    </source>
</evidence>
<feature type="non-terminal residue" evidence="4">
    <location>
        <position position="257"/>
    </location>
</feature>
<evidence type="ECO:0000313" key="5">
    <source>
        <dbReference type="Proteomes" id="UP001165060"/>
    </source>
</evidence>
<gene>
    <name evidence="4" type="ORF">TeGR_g9229</name>
</gene>
<keyword evidence="1" id="KW-0539">Nucleus</keyword>
<sequence>MSHEVRRATSAYEYYRSSSMPSVQSSNPSASVGELTSLISGRWRSLSDSARAPFQASAAEDRARFERESGEADVRAEREQRERRERLSVVREGESSSSRGGRAAADALRAVQQEKSDKRAAARATRLENEDPSLAEERDRKAAERAEHREAKARADGAVRARHEEIEREEKVNAKKRLEYLLGQSDVFRKLNGGSAGAAGGAPPAAAAGGGPASPTRRSRGAPEAADEQAELEEEAPAVVLGRQPKAIEFGTMKEYQ</sequence>
<feature type="region of interest" description="Disordered" evidence="2">
    <location>
        <begin position="45"/>
        <end position="167"/>
    </location>
</feature>
<proteinExistence type="predicted"/>
<dbReference type="InterPro" id="IPR036910">
    <property type="entry name" value="HMG_box_dom_sf"/>
</dbReference>
<comment type="caution">
    <text evidence="4">The sequence shown here is derived from an EMBL/GenBank/DDBJ whole genome shotgun (WGS) entry which is preliminary data.</text>
</comment>
<organism evidence="4 5">
    <name type="scientific">Tetraparma gracilis</name>
    <dbReference type="NCBI Taxonomy" id="2962635"/>
    <lineage>
        <taxon>Eukaryota</taxon>
        <taxon>Sar</taxon>
        <taxon>Stramenopiles</taxon>
        <taxon>Ochrophyta</taxon>
        <taxon>Bolidophyceae</taxon>
        <taxon>Parmales</taxon>
        <taxon>Triparmaceae</taxon>
        <taxon>Tetraparma</taxon>
    </lineage>
</organism>
<dbReference type="SUPFAM" id="SSF47095">
    <property type="entry name" value="HMG-box"/>
    <property type="match status" value="1"/>
</dbReference>
<dbReference type="InterPro" id="IPR009071">
    <property type="entry name" value="HMG_box_dom"/>
</dbReference>
<keyword evidence="1" id="KW-0238">DNA-binding</keyword>
<protein>
    <recommendedName>
        <fullName evidence="3">HMG box domain-containing protein</fullName>
    </recommendedName>
</protein>
<feature type="compositionally biased region" description="Basic and acidic residues" evidence="2">
    <location>
        <begin position="112"/>
        <end position="167"/>
    </location>
</feature>
<dbReference type="Gene3D" id="1.10.30.10">
    <property type="entry name" value="High mobility group box domain"/>
    <property type="match status" value="1"/>
</dbReference>
<feature type="domain" description="HMG box" evidence="3">
    <location>
        <begin position="5"/>
        <end position="73"/>
    </location>
</feature>
<dbReference type="Proteomes" id="UP001165060">
    <property type="component" value="Unassembled WGS sequence"/>
</dbReference>
<keyword evidence="5" id="KW-1185">Reference proteome</keyword>
<dbReference type="PROSITE" id="PS50118">
    <property type="entry name" value="HMG_BOX_2"/>
    <property type="match status" value="1"/>
</dbReference>